<evidence type="ECO:0000313" key="1">
    <source>
        <dbReference type="EMBL" id="RBW67717.1"/>
    </source>
</evidence>
<evidence type="ECO:0000313" key="2">
    <source>
        <dbReference type="Proteomes" id="UP000253314"/>
    </source>
</evidence>
<dbReference type="AlphaFoldDB" id="A0A366XP82"/>
<protein>
    <submittedName>
        <fullName evidence="1">Uncharacterized protein</fullName>
    </submittedName>
</protein>
<dbReference type="Proteomes" id="UP000253314">
    <property type="component" value="Unassembled WGS sequence"/>
</dbReference>
<dbReference type="EMBL" id="QOCW01000031">
    <property type="protein sequence ID" value="RBW67717.1"/>
    <property type="molecule type" value="Genomic_DNA"/>
</dbReference>
<reference evidence="1 2" key="1">
    <citation type="submission" date="2018-07" db="EMBL/GenBank/DDBJ databases">
        <title>Lottiidibacillus patelloidae gen. nov., sp. nov., isolated from the intestinal tract of a marine limpet and the reclassification of B. taeanensis BH030017T, B. algicola KMM 3737T and B. hwajinpoensis SW-72T as genus Lottiidibacillus.</title>
        <authorList>
            <person name="Liu R."/>
            <person name="Huang Z."/>
        </authorList>
    </citation>
    <scope>NUCLEOTIDE SEQUENCE [LARGE SCALE GENOMIC DNA]</scope>
    <source>
        <strain evidence="1 2">BH030017</strain>
    </source>
</reference>
<name>A0A366XP82_9BACI</name>
<comment type="caution">
    <text evidence="1">The sequence shown here is derived from an EMBL/GenBank/DDBJ whole genome shotgun (WGS) entry which is preliminary data.</text>
</comment>
<keyword evidence="2" id="KW-1185">Reference proteome</keyword>
<organism evidence="1 2">
    <name type="scientific">Bacillus taeanensis</name>
    <dbReference type="NCBI Taxonomy" id="273032"/>
    <lineage>
        <taxon>Bacteria</taxon>
        <taxon>Bacillati</taxon>
        <taxon>Bacillota</taxon>
        <taxon>Bacilli</taxon>
        <taxon>Bacillales</taxon>
        <taxon>Bacillaceae</taxon>
        <taxon>Bacillus</taxon>
    </lineage>
</organism>
<dbReference type="OrthoDB" id="2469080at2"/>
<gene>
    <name evidence="1" type="ORF">DS031_20815</name>
</gene>
<accession>A0A366XP82</accession>
<dbReference type="RefSeq" id="WP_113808121.1">
    <property type="nucleotide sequence ID" value="NZ_QOCW01000031.1"/>
</dbReference>
<proteinExistence type="predicted"/>
<sequence>MEKQTNMPDFKELNDRIILNASSSPSIGAKTNLDIKNNTENNPYLSKEKEIEDREEVNRFFTN</sequence>